<dbReference type="GeneID" id="65280318"/>
<dbReference type="EMBL" id="CP001219">
    <property type="protein sequence ID" value="ACK78859.1"/>
    <property type="molecule type" value="Genomic_DNA"/>
</dbReference>
<name>B7J7I1_ACIF2</name>
<accession>B7J7I1</accession>
<dbReference type="HOGENOM" id="CLU_1591026_0_0_6"/>
<dbReference type="STRING" id="243159.AFE_1006"/>
<evidence type="ECO:0000313" key="1">
    <source>
        <dbReference type="EMBL" id="ACK78859.1"/>
    </source>
</evidence>
<reference evidence="1 2" key="1">
    <citation type="journal article" date="2008" name="BMC Genomics">
        <title>Acidithiobacillus ferrooxidans metabolism: from genome sequence to industrial applications.</title>
        <authorList>
            <person name="Valdes J."/>
            <person name="Pedroso I."/>
            <person name="Quatrini R."/>
            <person name="Dodson R.J."/>
            <person name="Tettelin H."/>
            <person name="Blake R.II."/>
            <person name="Eisen J.A."/>
            <person name="Holmes D.S."/>
        </authorList>
    </citation>
    <scope>NUCLEOTIDE SEQUENCE [LARGE SCALE GENOMIC DNA]</scope>
    <source>
        <strain evidence="2">ATCC 23270 / DSM 14882 / CIP 104768 / NCIMB 8455</strain>
    </source>
</reference>
<dbReference type="AlphaFoldDB" id="B7J7I1"/>
<keyword evidence="2" id="KW-1185">Reference proteome</keyword>
<dbReference type="Proteomes" id="UP000001362">
    <property type="component" value="Chromosome"/>
</dbReference>
<protein>
    <submittedName>
        <fullName evidence="1">Uncharacterized protein</fullName>
    </submittedName>
</protein>
<evidence type="ECO:0000313" key="2">
    <source>
        <dbReference type="Proteomes" id="UP000001362"/>
    </source>
</evidence>
<gene>
    <name evidence="1" type="ordered locus">AFE_1006</name>
</gene>
<dbReference type="PaxDb" id="243159-AFE_1006"/>
<organism evidence="1 2">
    <name type="scientific">Acidithiobacillus ferrooxidans (strain ATCC 23270 / DSM 14882 / CIP 104768 / NCIMB 8455)</name>
    <name type="common">Ferrobacillus ferrooxidans (strain ATCC 23270)</name>
    <dbReference type="NCBI Taxonomy" id="243159"/>
    <lineage>
        <taxon>Bacteria</taxon>
        <taxon>Pseudomonadati</taxon>
        <taxon>Pseudomonadota</taxon>
        <taxon>Acidithiobacillia</taxon>
        <taxon>Acidithiobacillales</taxon>
        <taxon>Acidithiobacillaceae</taxon>
        <taxon>Acidithiobacillus</taxon>
    </lineage>
</organism>
<sequence length="167" mass="19197">MLVDQRINTSMVRNILSKRFGIPVSAIRFDFDEFRETLNFKLKWKKNRFEGFIVSKMSKVAIKAAFGYELIIYPDGRYNPCENTTISEFAKIDLETMPIYLLARHVSNTIARGVVAILKATLAGESECLEDGVQEAMDREEQLAIDRMLFDEYGISQHPNLPNRDLL</sequence>
<dbReference type="RefSeq" id="WP_012606717.1">
    <property type="nucleotide sequence ID" value="NC_011761.1"/>
</dbReference>
<proteinExistence type="predicted"/>
<dbReference type="KEGG" id="afr:AFE_1006"/>